<proteinExistence type="predicted"/>
<dbReference type="AlphaFoldDB" id="A0A377UW46"/>
<sequence>MPVAESVDDSRRTTLDLMKTYPDLKAVVSFGSNGPIGAGRRGEREACEK</sequence>
<evidence type="ECO:0000313" key="2">
    <source>
        <dbReference type="Proteomes" id="UP000255518"/>
    </source>
</evidence>
<dbReference type="Proteomes" id="UP000255518">
    <property type="component" value="Unassembled WGS sequence"/>
</dbReference>
<dbReference type="EMBL" id="UGKT01000001">
    <property type="protein sequence ID" value="STT01098.1"/>
    <property type="molecule type" value="Genomic_DNA"/>
</dbReference>
<accession>A0A377UW46</accession>
<evidence type="ECO:0000313" key="1">
    <source>
        <dbReference type="EMBL" id="STT01098.1"/>
    </source>
</evidence>
<organism evidence="1 2">
    <name type="scientific">Klebsiella pneumoniae</name>
    <dbReference type="NCBI Taxonomy" id="573"/>
    <lineage>
        <taxon>Bacteria</taxon>
        <taxon>Pseudomonadati</taxon>
        <taxon>Pseudomonadota</taxon>
        <taxon>Gammaproteobacteria</taxon>
        <taxon>Enterobacterales</taxon>
        <taxon>Enterobacteriaceae</taxon>
        <taxon>Klebsiella/Raoultella group</taxon>
        <taxon>Klebsiella</taxon>
        <taxon>Klebsiella pneumoniae complex</taxon>
    </lineage>
</organism>
<gene>
    <name evidence="1" type="ORF">NCTC13443_01406</name>
</gene>
<reference evidence="1 2" key="1">
    <citation type="submission" date="2018-06" db="EMBL/GenBank/DDBJ databases">
        <authorList>
            <consortium name="Pathogen Informatics"/>
            <person name="Doyle S."/>
        </authorList>
    </citation>
    <scope>NUCLEOTIDE SEQUENCE [LARGE SCALE GENOMIC DNA]</scope>
    <source>
        <strain evidence="1 2">NCTC13443</strain>
    </source>
</reference>
<dbReference type="Gene3D" id="3.40.50.2300">
    <property type="match status" value="1"/>
</dbReference>
<protein>
    <submittedName>
        <fullName evidence="1">Putative LACI-type transcriptional regulator</fullName>
    </submittedName>
</protein>
<name>A0A377UW46_KLEPN</name>